<protein>
    <submittedName>
        <fullName evidence="1">Uncharacterized protein</fullName>
    </submittedName>
</protein>
<gene>
    <name evidence="1" type="ORF">BSYN_22450</name>
</gene>
<organism evidence="1 2">
    <name type="scientific">Bacteroides sedimenti</name>
    <dbReference type="NCBI Taxonomy" id="2136147"/>
    <lineage>
        <taxon>Bacteria</taxon>
        <taxon>Pseudomonadati</taxon>
        <taxon>Bacteroidota</taxon>
        <taxon>Bacteroidia</taxon>
        <taxon>Bacteroidales</taxon>
        <taxon>Bacteroidaceae</taxon>
        <taxon>Bacteroides</taxon>
    </lineage>
</organism>
<keyword evidence="2" id="KW-1185">Reference proteome</keyword>
<reference evidence="1 2" key="1">
    <citation type="submission" date="2023-04" db="EMBL/GenBank/DDBJ databases">
        <title>Draft genome sequence of acteroides sedimenti strain YN3PY1.</title>
        <authorList>
            <person name="Yoshida N."/>
        </authorList>
    </citation>
    <scope>NUCLEOTIDE SEQUENCE [LARGE SCALE GENOMIC DNA]</scope>
    <source>
        <strain evidence="1 2">YN3PY1</strain>
    </source>
</reference>
<sequence length="124" mass="14066">MTSLGAFGQKINCNKINAIVIKRVPFEIMTAVDVPCDDFEKAFSDKLEIIILRDSLAINKCIYLLSNLELRDSTIYPNIDTRAKIEIYSPKDTLTICLNQFLTIKEGVKYKTSKDLINFVVSVK</sequence>
<evidence type="ECO:0000313" key="1">
    <source>
        <dbReference type="EMBL" id="BEG99980.1"/>
    </source>
</evidence>
<proteinExistence type="predicted"/>
<name>A0ABN6Z644_9BACE</name>
<dbReference type="EMBL" id="AP028055">
    <property type="protein sequence ID" value="BEG99980.1"/>
    <property type="molecule type" value="Genomic_DNA"/>
</dbReference>
<evidence type="ECO:0000313" key="2">
    <source>
        <dbReference type="Proteomes" id="UP001496674"/>
    </source>
</evidence>
<dbReference type="Proteomes" id="UP001496674">
    <property type="component" value="Chromosome"/>
</dbReference>
<accession>A0ABN6Z644</accession>